<proteinExistence type="inferred from homology"/>
<evidence type="ECO:0000313" key="5">
    <source>
        <dbReference type="Proteomes" id="UP000321907"/>
    </source>
</evidence>
<sequence length="285" mass="31275">MNLTEIHNVPATIPTPLRIQEYGVGIFIGAQTKSALKKKLKKGLVSVNDETATTATMISGGECIRLSAPTEVGPEKKLVFPLKVLFEDDHLAVVHKPAGILVSGNRFKTIANALPQNLRPSPLPDGTRPQPVHRLDYPTTGTLLIGKTSSSIRALNGLFADKRISKEYFAVAIGNMDKEGIIVADVDGKRSESRYEVHHSVASERFSRLNLVAVRPATGRRHQIRRHLSGIGNPILGDKTYGTEGLILNGKGLYLHAHSLTFVHPFTHQEMVVTSELPIRFEKLF</sequence>
<dbReference type="GO" id="GO:0009982">
    <property type="term" value="F:pseudouridine synthase activity"/>
    <property type="evidence" value="ECO:0007669"/>
    <property type="project" value="InterPro"/>
</dbReference>
<dbReference type="PANTHER" id="PTHR21600">
    <property type="entry name" value="MITOCHONDRIAL RNA PSEUDOURIDINE SYNTHASE"/>
    <property type="match status" value="1"/>
</dbReference>
<dbReference type="Gene3D" id="3.30.2350.10">
    <property type="entry name" value="Pseudouridine synthase"/>
    <property type="match status" value="1"/>
</dbReference>
<evidence type="ECO:0000256" key="1">
    <source>
        <dbReference type="ARBA" id="ARBA00010876"/>
    </source>
</evidence>
<keyword evidence="2" id="KW-0694">RNA-binding</keyword>
<dbReference type="GO" id="GO:0000455">
    <property type="term" value="P:enzyme-directed rRNA pseudouridine synthesis"/>
    <property type="evidence" value="ECO:0007669"/>
    <property type="project" value="TreeGrafter"/>
</dbReference>
<dbReference type="OrthoDB" id="9807829at2"/>
<dbReference type="SUPFAM" id="SSF55120">
    <property type="entry name" value="Pseudouridine synthase"/>
    <property type="match status" value="1"/>
</dbReference>
<dbReference type="GO" id="GO:0140098">
    <property type="term" value="F:catalytic activity, acting on RNA"/>
    <property type="evidence" value="ECO:0007669"/>
    <property type="project" value="UniProtKB-ARBA"/>
</dbReference>
<dbReference type="InterPro" id="IPR006145">
    <property type="entry name" value="PsdUridine_synth_RsuA/RluA"/>
</dbReference>
<accession>A0A5C7F3G2</accession>
<feature type="domain" description="Pseudouridine synthase RsuA/RluA-like" evidence="3">
    <location>
        <begin position="90"/>
        <end position="229"/>
    </location>
</feature>
<dbReference type="PROSITE" id="PS50889">
    <property type="entry name" value="S4"/>
    <property type="match status" value="1"/>
</dbReference>
<dbReference type="CDD" id="cd02869">
    <property type="entry name" value="PseudoU_synth_RluA_like"/>
    <property type="match status" value="1"/>
</dbReference>
<dbReference type="InterPro" id="IPR050188">
    <property type="entry name" value="RluA_PseudoU_synthase"/>
</dbReference>
<protein>
    <submittedName>
        <fullName evidence="4">RluA family pseudouridine synthase</fullName>
    </submittedName>
</protein>
<keyword evidence="5" id="KW-1185">Reference proteome</keyword>
<evidence type="ECO:0000313" key="4">
    <source>
        <dbReference type="EMBL" id="TXF82575.1"/>
    </source>
</evidence>
<name>A0A5C7F3G2_9BACT</name>
<comment type="similarity">
    <text evidence="1">Belongs to the pseudouridine synthase RluA family.</text>
</comment>
<dbReference type="Pfam" id="PF00849">
    <property type="entry name" value="PseudoU_synth_2"/>
    <property type="match status" value="1"/>
</dbReference>
<dbReference type="Proteomes" id="UP000321907">
    <property type="component" value="Unassembled WGS sequence"/>
</dbReference>
<dbReference type="PANTHER" id="PTHR21600:SF87">
    <property type="entry name" value="RNA PSEUDOURIDYLATE SYNTHASE DOMAIN-CONTAINING PROTEIN 1"/>
    <property type="match status" value="1"/>
</dbReference>
<evidence type="ECO:0000256" key="2">
    <source>
        <dbReference type="PROSITE-ProRule" id="PRU00182"/>
    </source>
</evidence>
<gene>
    <name evidence="4" type="ORF">FUA23_21790</name>
</gene>
<reference evidence="4 5" key="1">
    <citation type="submission" date="2019-08" db="EMBL/GenBank/DDBJ databases">
        <title>Lewinella sp. strain SSH13 Genome sequencing and assembly.</title>
        <authorList>
            <person name="Kim I."/>
        </authorList>
    </citation>
    <scope>NUCLEOTIDE SEQUENCE [LARGE SCALE GENOMIC DNA]</scope>
    <source>
        <strain evidence="4 5">SSH13</strain>
    </source>
</reference>
<dbReference type="InterPro" id="IPR020103">
    <property type="entry name" value="PsdUridine_synth_cat_dom_sf"/>
</dbReference>
<dbReference type="GO" id="GO:0003723">
    <property type="term" value="F:RNA binding"/>
    <property type="evidence" value="ECO:0007669"/>
    <property type="project" value="UniProtKB-KW"/>
</dbReference>
<organism evidence="4 5">
    <name type="scientific">Neolewinella aurantiaca</name>
    <dbReference type="NCBI Taxonomy" id="2602767"/>
    <lineage>
        <taxon>Bacteria</taxon>
        <taxon>Pseudomonadati</taxon>
        <taxon>Bacteroidota</taxon>
        <taxon>Saprospiria</taxon>
        <taxon>Saprospirales</taxon>
        <taxon>Lewinellaceae</taxon>
        <taxon>Neolewinella</taxon>
    </lineage>
</organism>
<comment type="caution">
    <text evidence="4">The sequence shown here is derived from an EMBL/GenBank/DDBJ whole genome shotgun (WGS) entry which is preliminary data.</text>
</comment>
<evidence type="ECO:0000259" key="3">
    <source>
        <dbReference type="Pfam" id="PF00849"/>
    </source>
</evidence>
<dbReference type="AlphaFoldDB" id="A0A5C7F3G2"/>
<dbReference type="EMBL" id="VOXD01000067">
    <property type="protein sequence ID" value="TXF82575.1"/>
    <property type="molecule type" value="Genomic_DNA"/>
</dbReference>